<feature type="compositionally biased region" description="Low complexity" evidence="5">
    <location>
        <begin position="99"/>
        <end position="122"/>
    </location>
</feature>
<dbReference type="Pfam" id="PF09425">
    <property type="entry name" value="Jas_motif"/>
    <property type="match status" value="1"/>
</dbReference>
<organism evidence="7 8">
    <name type="scientific">Dioscorea cayennensis subsp. rotundata</name>
    <name type="common">White Guinea yam</name>
    <name type="synonym">Dioscorea rotundata</name>
    <dbReference type="NCBI Taxonomy" id="55577"/>
    <lineage>
        <taxon>Eukaryota</taxon>
        <taxon>Viridiplantae</taxon>
        <taxon>Streptophyta</taxon>
        <taxon>Embryophyta</taxon>
        <taxon>Tracheophyta</taxon>
        <taxon>Spermatophyta</taxon>
        <taxon>Magnoliopsida</taxon>
        <taxon>Liliopsida</taxon>
        <taxon>Dioscoreales</taxon>
        <taxon>Dioscoreaceae</taxon>
        <taxon>Dioscorea</taxon>
    </lineage>
</organism>
<feature type="region of interest" description="Disordered" evidence="5">
    <location>
        <begin position="76"/>
        <end position="122"/>
    </location>
</feature>
<name>A0AB40BHM4_DIOCR</name>
<protein>
    <recommendedName>
        <fullName evidence="4">Protein TIFY</fullName>
    </recommendedName>
    <alternativeName>
        <fullName evidence="4">Jasmonate ZIM domain-containing protein</fullName>
    </alternativeName>
</protein>
<comment type="domain">
    <text evidence="4">The jas domain is required for interaction with COI1.</text>
</comment>
<dbReference type="InterPro" id="IPR010399">
    <property type="entry name" value="Tify_dom"/>
</dbReference>
<dbReference type="SMART" id="SM00979">
    <property type="entry name" value="TIFY"/>
    <property type="match status" value="1"/>
</dbReference>
<keyword evidence="4" id="KW-0539">Nucleus</keyword>
<keyword evidence="7" id="KW-1185">Reference proteome</keyword>
<dbReference type="GO" id="GO:0031347">
    <property type="term" value="P:regulation of defense response"/>
    <property type="evidence" value="ECO:0007669"/>
    <property type="project" value="UniProtKB-UniRule"/>
</dbReference>
<comment type="subcellular location">
    <subcellularLocation>
        <location evidence="4">Nucleus</location>
    </subcellularLocation>
</comment>
<evidence type="ECO:0000313" key="7">
    <source>
        <dbReference type="Proteomes" id="UP001515500"/>
    </source>
</evidence>
<dbReference type="PANTHER" id="PTHR33077">
    <property type="entry name" value="PROTEIN TIFY 4A-RELATED-RELATED"/>
    <property type="match status" value="1"/>
</dbReference>
<dbReference type="GeneID" id="120262124"/>
<evidence type="ECO:0000256" key="5">
    <source>
        <dbReference type="SAM" id="MobiDB-lite"/>
    </source>
</evidence>
<dbReference type="GO" id="GO:2000022">
    <property type="term" value="P:regulation of jasmonic acid mediated signaling pathway"/>
    <property type="evidence" value="ECO:0007669"/>
    <property type="project" value="UniProtKB-UniRule"/>
</dbReference>
<gene>
    <name evidence="8" type="primary">LOC120262124</name>
</gene>
<keyword evidence="3" id="KW-0832">Ubl conjugation</keyword>
<dbReference type="Pfam" id="PF06200">
    <property type="entry name" value="tify"/>
    <property type="match status" value="1"/>
</dbReference>
<dbReference type="InterPro" id="IPR040390">
    <property type="entry name" value="TIFY/JAZ"/>
</dbReference>
<sequence>MNMKKMNGGWGDELELNLCLGSPEPSPKSNSGGGRNSQEQLRQMTIFYAGHVCVSEVTSIQAKAIICMAKGLPLRGEREEGEEEVHQKEKEKEKEKEIIISSPSQSSLLSPQQQQQQQQQQLQQNNINNNINQYHALPQQVQSMKRSLQRFLQKRKTRLDSSSPYCFLRHSLPTVRSL</sequence>
<evidence type="ECO:0000256" key="3">
    <source>
        <dbReference type="ARBA" id="ARBA00022843"/>
    </source>
</evidence>
<dbReference type="GO" id="GO:0009611">
    <property type="term" value="P:response to wounding"/>
    <property type="evidence" value="ECO:0007669"/>
    <property type="project" value="UniProtKB-UniRule"/>
</dbReference>
<evidence type="ECO:0000256" key="1">
    <source>
        <dbReference type="ARBA" id="ARBA00008614"/>
    </source>
</evidence>
<feature type="domain" description="Tify" evidence="6">
    <location>
        <begin position="37"/>
        <end position="71"/>
    </location>
</feature>
<reference evidence="8" key="1">
    <citation type="submission" date="2025-08" db="UniProtKB">
        <authorList>
            <consortium name="RefSeq"/>
        </authorList>
    </citation>
    <scope>IDENTIFICATION</scope>
</reference>
<dbReference type="GO" id="GO:0005634">
    <property type="term" value="C:nucleus"/>
    <property type="evidence" value="ECO:0007669"/>
    <property type="project" value="UniProtKB-SubCell"/>
</dbReference>
<dbReference type="RefSeq" id="XP_039126119.1">
    <property type="nucleotide sequence ID" value="XM_039270185.1"/>
</dbReference>
<dbReference type="Proteomes" id="UP001515500">
    <property type="component" value="Chromosome 5"/>
</dbReference>
<dbReference type="PANTHER" id="PTHR33077:SF17">
    <property type="entry name" value="PROTEIN TIFY 5B"/>
    <property type="match status" value="1"/>
</dbReference>
<comment type="similarity">
    <text evidence="1 4">Belongs to the TIFY/JAZ family.</text>
</comment>
<evidence type="ECO:0000259" key="6">
    <source>
        <dbReference type="PROSITE" id="PS51320"/>
    </source>
</evidence>
<feature type="compositionally biased region" description="Basic and acidic residues" evidence="5">
    <location>
        <begin position="84"/>
        <end position="98"/>
    </location>
</feature>
<dbReference type="InterPro" id="IPR018467">
    <property type="entry name" value="CCT_CS"/>
</dbReference>
<evidence type="ECO:0000313" key="8">
    <source>
        <dbReference type="RefSeq" id="XP_039126119.1"/>
    </source>
</evidence>
<feature type="region of interest" description="Disordered" evidence="5">
    <location>
        <begin position="16"/>
        <end position="37"/>
    </location>
</feature>
<comment type="function">
    <text evidence="4">Repressor of jasmonate responses.</text>
</comment>
<dbReference type="AlphaFoldDB" id="A0AB40BHM4"/>
<keyword evidence="2 4" id="KW-1184">Jasmonic acid signaling pathway</keyword>
<dbReference type="PROSITE" id="PS51320">
    <property type="entry name" value="TIFY"/>
    <property type="match status" value="1"/>
</dbReference>
<accession>A0AB40BHM4</accession>
<proteinExistence type="inferred from homology"/>
<evidence type="ECO:0000256" key="4">
    <source>
        <dbReference type="RuleBase" id="RU369065"/>
    </source>
</evidence>
<evidence type="ECO:0000256" key="2">
    <source>
        <dbReference type="ARBA" id="ARBA00022819"/>
    </source>
</evidence>